<dbReference type="Gene3D" id="1.10.260.130">
    <property type="match status" value="1"/>
</dbReference>
<evidence type="ECO:0000313" key="2">
    <source>
        <dbReference type="EMBL" id="MBW8482119.1"/>
    </source>
</evidence>
<dbReference type="Gene3D" id="3.40.50.1820">
    <property type="entry name" value="alpha/beta hydrolase"/>
    <property type="match status" value="1"/>
</dbReference>
<dbReference type="PANTHER" id="PTHR34853:SF1">
    <property type="entry name" value="LIPASE 5"/>
    <property type="match status" value="1"/>
</dbReference>
<dbReference type="Pfam" id="PF03583">
    <property type="entry name" value="LIP"/>
    <property type="match status" value="1"/>
</dbReference>
<proteinExistence type="predicted"/>
<accession>A0ABS7FP16</accession>
<keyword evidence="3" id="KW-1185">Reference proteome</keyword>
<name>A0ABS7FP16_9ACTN</name>
<dbReference type="InterPro" id="IPR029058">
    <property type="entry name" value="AB_hydrolase_fold"/>
</dbReference>
<dbReference type="PANTHER" id="PTHR34853">
    <property type="match status" value="1"/>
</dbReference>
<reference evidence="2 3" key="1">
    <citation type="submission" date="2021-07" db="EMBL/GenBank/DDBJ databases">
        <title>Actinomadura sp. PM05-2 isolated from lichen.</title>
        <authorList>
            <person name="Somphong A."/>
            <person name="Phongsopitanun W."/>
            <person name="Tanasupawat S."/>
            <person name="Peongsungnone V."/>
        </authorList>
    </citation>
    <scope>NUCLEOTIDE SEQUENCE [LARGE SCALE GENOMIC DNA]</scope>
    <source>
        <strain evidence="2 3">PM05-2</strain>
    </source>
</reference>
<dbReference type="EMBL" id="JAIBOA010000003">
    <property type="protein sequence ID" value="MBW8482119.1"/>
    <property type="molecule type" value="Genomic_DNA"/>
</dbReference>
<dbReference type="InterPro" id="IPR005152">
    <property type="entry name" value="Lipase_secreted"/>
</dbReference>
<dbReference type="PIRSF" id="PIRSF029171">
    <property type="entry name" value="Esterase_LipA"/>
    <property type="match status" value="1"/>
</dbReference>
<dbReference type="SUPFAM" id="SSF53474">
    <property type="entry name" value="alpha/beta-Hydrolases"/>
    <property type="match status" value="1"/>
</dbReference>
<organism evidence="2 3">
    <name type="scientific">Actinomadura parmotrematis</name>
    <dbReference type="NCBI Taxonomy" id="2864039"/>
    <lineage>
        <taxon>Bacteria</taxon>
        <taxon>Bacillati</taxon>
        <taxon>Actinomycetota</taxon>
        <taxon>Actinomycetes</taxon>
        <taxon>Streptosporangiales</taxon>
        <taxon>Thermomonosporaceae</taxon>
        <taxon>Actinomadura</taxon>
    </lineage>
</organism>
<feature type="chain" id="PRO_5045798998" evidence="1">
    <location>
        <begin position="28"/>
        <end position="399"/>
    </location>
</feature>
<evidence type="ECO:0000256" key="1">
    <source>
        <dbReference type="SAM" id="SignalP"/>
    </source>
</evidence>
<comment type="caution">
    <text evidence="2">The sequence shown here is derived from an EMBL/GenBank/DDBJ whole genome shotgun (WGS) entry which is preliminary data.</text>
</comment>
<feature type="signal peptide" evidence="1">
    <location>
        <begin position="1"/>
        <end position="27"/>
    </location>
</feature>
<protein>
    <submittedName>
        <fullName evidence="2">Lipase family protein</fullName>
    </submittedName>
</protein>
<keyword evidence="1" id="KW-0732">Signal</keyword>
<dbReference type="Proteomes" id="UP000774570">
    <property type="component" value="Unassembled WGS sequence"/>
</dbReference>
<gene>
    <name evidence="2" type="ORF">K1Y72_07060</name>
</gene>
<evidence type="ECO:0000313" key="3">
    <source>
        <dbReference type="Proteomes" id="UP000774570"/>
    </source>
</evidence>
<sequence>MNGTRARRLAALLALAAAALCGAPAHAAPGDPAPAGDAFYVPPSPLPDGKPGDVIRWRPSKAGPPTARGLADAWQVMYLSTDGLGRPDAVTGTVLVPKSADRATAPIVGFAPGTSGPAFRCAPSKFIDQGAFYEQPAINDMLRAGYAVAATDYEGYHPDPKTTYMTGRSMGPALMDAVRAAQRLPAAGLSADAEVAFRGYSQGGGASMWAGEMQPTYAPELKLAGVVGGGVPADLVQVALPLNGKRGSGFLFDAMIGLDNAYPELALDSYLKDAGRTAFADLNANACTLELLTQYSGKLITPYMTKSPFSDPAWQARVTENRLGGSPIKVPVLHYHGTKDDIVAIGQDRTLRGKYCALGVQDTWTTYDVDHITGVARGNADALAFIADRFAGKAPTPNC</sequence>
<dbReference type="RefSeq" id="WP_220164385.1">
    <property type="nucleotide sequence ID" value="NZ_JAIBOA010000003.1"/>
</dbReference>